<gene>
    <name evidence="4" type="ORF">ACFFRE_05245</name>
</gene>
<dbReference type="InterPro" id="IPR032109">
    <property type="entry name" value="Big_3_5"/>
</dbReference>
<evidence type="ECO:0000256" key="1">
    <source>
        <dbReference type="SAM" id="MobiDB-lite"/>
    </source>
</evidence>
<sequence length="1086" mass="102738">MAAHRSSRRNGHGTVKEATEDRSGVPGRTARRARRAAPLAGGLLLILGGLGLGAAPAFASGGSPVTVPAPSSQSGTVSVSASGTTGAAKLWTVPAGVSQVTFTVAGGAGGSGADASLLISASGGRGGSGEEVSGTLPVEAGEVLWLEAGGDGGNATASSTSNGILSVCTASAGTVSKPGAGGSVGTPSGSNAPSLASSVLNALAGGTGGPSEPSAGYASVDNCEPGAGGGGGAASFILAELPGQTSPQFAAIAGAGGGGGGAGSSDGNNGGSGGGWGSGQPGNGGNGGGSGSAGQGGQGGVGGSQFGGPGGGRCKTLVSTICLAPTGGGGGGGGGGYDPVTNSATNGDGGQGGAYVGVQGGGGGGAGGGFCPTSSTPPAHNPLGASCSVIGKNSGAGSVTIKYTVTTPGIALASKSGTNQVSATYDSNGTPVPLELELSVPNGSATPTGSLNLDLIDSVIPRSAIPLGSVPLGGSSKTGSSTAGSCSSSGSFQTCTWSLTVDLPSFFAPISGVFYWLYASYSGDSSLAPTGNSDEVGVQLNAPTPPPSTSPTFTVTLSAPGIVDLGQSVTVTAHVSASTGKTVTSGTVEFSESPRSSFPNFTTLTCDGKTSVPVSNGAATCTISFDVQGPVFLNASYTPPGSSSPIVGGWVLLVVTPTTTALTASTTTPLVGQAVTVTASVSSVLGPVPSGSVEFLEAPNGSGTFHPISCGSSSTVAVSNGKATCALTLSSLGTVLLQARYQPPSGTTFQASTSGTLALIAQVPPPVPTTPTPPRPTTTAVQVVSPAAPPYRPASPIGVQATVSATGSQAPSGTVTFSAVDAAGASTVLCSAVPLGAGSSGTGSTGSATASCTTSFAASGPETILASFQPASSTWEASSGTTTLVVAVVPVVRIVPATATPTVGQADQFTASVLTPGGQPITSGLVTMTASGGAGQQVLCSDQALSAAGQVTCSGTFPTVGTVVVTASYLGSGDSILPGSATTTVTVQAAPVTSAGHGGPTTSSASSPPTSISTSVGASAPATSPSANSGTSAPSTPSGSAVVVPSVHTGEPWAGPWWWVAAGSLAGAGLALVAWGARRRLVRRPG</sequence>
<accession>A0ABV6C3Y4</accession>
<comment type="caution">
    <text evidence="4">The sequence shown here is derived from an EMBL/GenBank/DDBJ whole genome shotgun (WGS) entry which is preliminary data.</text>
</comment>
<keyword evidence="2" id="KW-1133">Transmembrane helix</keyword>
<dbReference type="RefSeq" id="WP_377788828.1">
    <property type="nucleotide sequence ID" value="NZ_JBHLYQ010000036.1"/>
</dbReference>
<dbReference type="PANTHER" id="PTHR16306:SF0">
    <property type="entry name" value="TRANSLIN-ASSOCIATED FACTOR X-INTERACTING PROTEIN 1"/>
    <property type="match status" value="1"/>
</dbReference>
<dbReference type="Pfam" id="PF16640">
    <property type="entry name" value="Big_3_5"/>
    <property type="match status" value="1"/>
</dbReference>
<keyword evidence="2" id="KW-0472">Membrane</keyword>
<feature type="region of interest" description="Disordered" evidence="1">
    <location>
        <begin position="992"/>
        <end position="1042"/>
    </location>
</feature>
<feature type="region of interest" description="Disordered" evidence="1">
    <location>
        <begin position="249"/>
        <end position="307"/>
    </location>
</feature>
<dbReference type="EMBL" id="JBHLYQ010000036">
    <property type="protein sequence ID" value="MFC0081551.1"/>
    <property type="molecule type" value="Genomic_DNA"/>
</dbReference>
<dbReference type="InterPro" id="IPR013783">
    <property type="entry name" value="Ig-like_fold"/>
</dbReference>
<feature type="transmembrane region" description="Helical" evidence="2">
    <location>
        <begin position="36"/>
        <end position="59"/>
    </location>
</feature>
<feature type="compositionally biased region" description="Basic and acidic residues" evidence="1">
    <location>
        <begin position="14"/>
        <end position="23"/>
    </location>
</feature>
<name>A0ABV6C3Y4_9ACTN</name>
<protein>
    <submittedName>
        <fullName evidence="4">Ig-like domain-containing protein</fullName>
    </submittedName>
</protein>
<keyword evidence="2" id="KW-0812">Transmembrane</keyword>
<evidence type="ECO:0000313" key="4">
    <source>
        <dbReference type="EMBL" id="MFC0081551.1"/>
    </source>
</evidence>
<evidence type="ECO:0000259" key="3">
    <source>
        <dbReference type="Pfam" id="PF16640"/>
    </source>
</evidence>
<feature type="region of interest" description="Disordered" evidence="1">
    <location>
        <begin position="1"/>
        <end position="34"/>
    </location>
</feature>
<reference evidence="4 5" key="1">
    <citation type="submission" date="2024-09" db="EMBL/GenBank/DDBJ databases">
        <authorList>
            <person name="Sun Q."/>
            <person name="Mori K."/>
        </authorList>
    </citation>
    <scope>NUCLEOTIDE SEQUENCE [LARGE SCALE GENOMIC DNA]</scope>
    <source>
        <strain evidence="4 5">JCM 15389</strain>
    </source>
</reference>
<feature type="transmembrane region" description="Helical" evidence="2">
    <location>
        <begin position="1057"/>
        <end position="1077"/>
    </location>
</feature>
<feature type="compositionally biased region" description="Gly residues" evidence="1">
    <location>
        <begin position="254"/>
        <end position="307"/>
    </location>
</feature>
<keyword evidence="5" id="KW-1185">Reference proteome</keyword>
<evidence type="ECO:0000256" key="2">
    <source>
        <dbReference type="SAM" id="Phobius"/>
    </source>
</evidence>
<feature type="domain" description="Bacterial Ig-like" evidence="3">
    <location>
        <begin position="662"/>
        <end position="757"/>
    </location>
</feature>
<dbReference type="Gene3D" id="2.60.40.10">
    <property type="entry name" value="Immunoglobulins"/>
    <property type="match status" value="4"/>
</dbReference>
<evidence type="ECO:0000313" key="5">
    <source>
        <dbReference type="Proteomes" id="UP001589788"/>
    </source>
</evidence>
<dbReference type="Proteomes" id="UP001589788">
    <property type="component" value="Unassembled WGS sequence"/>
</dbReference>
<organism evidence="4 5">
    <name type="scientific">Aciditerrimonas ferrireducens</name>
    <dbReference type="NCBI Taxonomy" id="667306"/>
    <lineage>
        <taxon>Bacteria</taxon>
        <taxon>Bacillati</taxon>
        <taxon>Actinomycetota</taxon>
        <taxon>Acidimicrobiia</taxon>
        <taxon>Acidimicrobiales</taxon>
        <taxon>Acidimicrobiaceae</taxon>
        <taxon>Aciditerrimonas</taxon>
    </lineage>
</organism>
<proteinExistence type="predicted"/>
<dbReference type="PANTHER" id="PTHR16306">
    <property type="entry name" value="TRANSLIN-ASSOCIATED FACTOR X-INTERACTING PROTEIN 1"/>
    <property type="match status" value="1"/>
</dbReference>
<feature type="compositionally biased region" description="Basic residues" evidence="1">
    <location>
        <begin position="1"/>
        <end position="11"/>
    </location>
</feature>